<sequence length="140" mass="16273">MIVLRILKQAKFQKKHNKNDFHNSLRIAGVIVLQASINVFALFIVSFPLFMQTVAPYVLVQFPVWLIGSYGLLSLVPKHMISQIRVFLDAFIVLILMTGYREAIINFLKTVFFALKNPRKAFQKSKSYFRKDTSVTNQWF</sequence>
<feature type="transmembrane region" description="Helical" evidence="1">
    <location>
        <begin position="25"/>
        <end position="51"/>
    </location>
</feature>
<keyword evidence="2" id="KW-1185">Reference proteome</keyword>
<protein>
    <submittedName>
        <fullName evidence="3">Uncharacterized protein</fullName>
    </submittedName>
</protein>
<feature type="transmembrane region" description="Helical" evidence="1">
    <location>
        <begin position="88"/>
        <end position="108"/>
    </location>
</feature>
<reference evidence="3" key="1">
    <citation type="submission" date="2022-11" db="UniProtKB">
        <authorList>
            <consortium name="WormBaseParasite"/>
        </authorList>
    </citation>
    <scope>IDENTIFICATION</scope>
</reference>
<keyword evidence="1" id="KW-1133">Transmembrane helix</keyword>
<accession>A0A914QNE2</accession>
<evidence type="ECO:0000313" key="3">
    <source>
        <dbReference type="WBParaSite" id="PDA_v2.g31468.t1"/>
    </source>
</evidence>
<feature type="transmembrane region" description="Helical" evidence="1">
    <location>
        <begin position="57"/>
        <end position="76"/>
    </location>
</feature>
<organism evidence="2 3">
    <name type="scientific">Panagrolaimus davidi</name>
    <dbReference type="NCBI Taxonomy" id="227884"/>
    <lineage>
        <taxon>Eukaryota</taxon>
        <taxon>Metazoa</taxon>
        <taxon>Ecdysozoa</taxon>
        <taxon>Nematoda</taxon>
        <taxon>Chromadorea</taxon>
        <taxon>Rhabditida</taxon>
        <taxon>Tylenchina</taxon>
        <taxon>Panagrolaimomorpha</taxon>
        <taxon>Panagrolaimoidea</taxon>
        <taxon>Panagrolaimidae</taxon>
        <taxon>Panagrolaimus</taxon>
    </lineage>
</organism>
<keyword evidence="1" id="KW-0812">Transmembrane</keyword>
<dbReference type="AlphaFoldDB" id="A0A914QNE2"/>
<dbReference type="Proteomes" id="UP000887578">
    <property type="component" value="Unplaced"/>
</dbReference>
<name>A0A914QNE2_9BILA</name>
<dbReference type="WBParaSite" id="PDA_v2.g31468.t1">
    <property type="protein sequence ID" value="PDA_v2.g31468.t1"/>
    <property type="gene ID" value="PDA_v2.g31468"/>
</dbReference>
<evidence type="ECO:0000256" key="1">
    <source>
        <dbReference type="SAM" id="Phobius"/>
    </source>
</evidence>
<keyword evidence="1" id="KW-0472">Membrane</keyword>
<evidence type="ECO:0000313" key="2">
    <source>
        <dbReference type="Proteomes" id="UP000887578"/>
    </source>
</evidence>
<proteinExistence type="predicted"/>